<dbReference type="InterPro" id="IPR042175">
    <property type="entry name" value="Cell/Rod_MreC_2"/>
</dbReference>
<dbReference type="Gene3D" id="2.40.10.340">
    <property type="entry name" value="Rod shape-determining protein MreC, domain 1"/>
    <property type="match status" value="1"/>
</dbReference>
<protein>
    <recommendedName>
        <fullName evidence="2">Cell shape-determining protein MreC</fullName>
    </recommendedName>
    <alternativeName>
        <fullName evidence="4">Cell shape protein MreC</fullName>
    </alternativeName>
</protein>
<keyword evidence="9" id="KW-1185">Reference proteome</keyword>
<evidence type="ECO:0000256" key="1">
    <source>
        <dbReference type="ARBA" id="ARBA00009369"/>
    </source>
</evidence>
<feature type="compositionally biased region" description="Low complexity" evidence="6">
    <location>
        <begin position="306"/>
        <end position="338"/>
    </location>
</feature>
<feature type="compositionally biased region" description="Polar residues" evidence="6">
    <location>
        <begin position="279"/>
        <end position="305"/>
    </location>
</feature>
<dbReference type="PANTHER" id="PTHR34138">
    <property type="entry name" value="CELL SHAPE-DETERMINING PROTEIN MREC"/>
    <property type="match status" value="1"/>
</dbReference>
<dbReference type="InterPro" id="IPR042177">
    <property type="entry name" value="Cell/Rod_1"/>
</dbReference>
<dbReference type="STRING" id="1524254.PHACT_05390"/>
<comment type="caution">
    <text evidence="8">The sequence shown here is derived from an EMBL/GenBank/DDBJ whole genome shotgun (WGS) entry which is preliminary data.</text>
</comment>
<dbReference type="Gene3D" id="2.40.10.350">
    <property type="entry name" value="Rod shape-determining protein MreC, domain 2"/>
    <property type="match status" value="1"/>
</dbReference>
<dbReference type="InterPro" id="IPR055342">
    <property type="entry name" value="MreC_beta-barrel_core"/>
</dbReference>
<evidence type="ECO:0000259" key="7">
    <source>
        <dbReference type="Pfam" id="PF04085"/>
    </source>
</evidence>
<evidence type="ECO:0000256" key="5">
    <source>
        <dbReference type="SAM" id="Coils"/>
    </source>
</evidence>
<evidence type="ECO:0000256" key="6">
    <source>
        <dbReference type="SAM" id="MobiDB-lite"/>
    </source>
</evidence>
<dbReference type="GO" id="GO:0005886">
    <property type="term" value="C:plasma membrane"/>
    <property type="evidence" value="ECO:0007669"/>
    <property type="project" value="TreeGrafter"/>
</dbReference>
<evidence type="ECO:0000313" key="8">
    <source>
        <dbReference type="EMBL" id="OFE13952.1"/>
    </source>
</evidence>
<dbReference type="NCBIfam" id="TIGR00219">
    <property type="entry name" value="mreC"/>
    <property type="match status" value="1"/>
</dbReference>
<evidence type="ECO:0000256" key="2">
    <source>
        <dbReference type="ARBA" id="ARBA00013855"/>
    </source>
</evidence>
<accession>A0A1E8CNX8</accession>
<gene>
    <name evidence="8" type="ORF">PHACT_05390</name>
</gene>
<evidence type="ECO:0000256" key="3">
    <source>
        <dbReference type="ARBA" id="ARBA00022960"/>
    </source>
</evidence>
<feature type="region of interest" description="Disordered" evidence="6">
    <location>
        <begin position="275"/>
        <end position="338"/>
    </location>
</feature>
<dbReference type="Proteomes" id="UP000175669">
    <property type="component" value="Unassembled WGS sequence"/>
</dbReference>
<name>A0A1E8CNX8_9GAMM</name>
<dbReference type="GO" id="GO:0008360">
    <property type="term" value="P:regulation of cell shape"/>
    <property type="evidence" value="ECO:0007669"/>
    <property type="project" value="UniProtKB-KW"/>
</dbReference>
<proteinExistence type="inferred from homology"/>
<evidence type="ECO:0000256" key="4">
    <source>
        <dbReference type="ARBA" id="ARBA00032089"/>
    </source>
</evidence>
<reference evidence="9" key="1">
    <citation type="submission" date="2016-07" db="EMBL/GenBank/DDBJ databases">
        <authorList>
            <person name="Florea S."/>
            <person name="Webb J.S."/>
            <person name="Jaromczyk J."/>
            <person name="Schardl C.L."/>
        </authorList>
    </citation>
    <scope>NUCLEOTIDE SEQUENCE [LARGE SCALE GENOMIC DNA]</scope>
    <source>
        <strain evidence="9">KCTC 42131</strain>
    </source>
</reference>
<keyword evidence="3" id="KW-0133">Cell shape</keyword>
<comment type="similarity">
    <text evidence="1">Belongs to the MreC family.</text>
</comment>
<feature type="domain" description="Rod shape-determining protein MreC beta-barrel core" evidence="7">
    <location>
        <begin position="98"/>
        <end position="245"/>
    </location>
</feature>
<dbReference type="Pfam" id="PF04085">
    <property type="entry name" value="MreC"/>
    <property type="match status" value="1"/>
</dbReference>
<dbReference type="EMBL" id="MASR01000001">
    <property type="protein sequence ID" value="OFE13952.1"/>
    <property type="molecule type" value="Genomic_DNA"/>
</dbReference>
<evidence type="ECO:0000313" key="9">
    <source>
        <dbReference type="Proteomes" id="UP000175669"/>
    </source>
</evidence>
<organism evidence="8 9">
    <name type="scientific">Pseudohongiella acticola</name>
    <dbReference type="NCBI Taxonomy" id="1524254"/>
    <lineage>
        <taxon>Bacteria</taxon>
        <taxon>Pseudomonadati</taxon>
        <taxon>Pseudomonadota</taxon>
        <taxon>Gammaproteobacteria</taxon>
        <taxon>Pseudomonadales</taxon>
        <taxon>Pseudohongiellaceae</taxon>
        <taxon>Pseudohongiella</taxon>
    </lineage>
</organism>
<sequence length="338" mass="36481">MFADSRFDYLDRVRYTVAYVSTPVYWVADIPARASSWIDDVFVSQRDLIEENAQLRQELLFAQRELQLLAGLASENSRLRELQEASQAVQGRVITAEIINVSNDPGSRRVLINRGAHNGVFEGQAILDAHGLMGQVVEVLPFTSWVLLITDSRHGTPVQVNRNGERAIARGGRGDVPGLELEYVPDTADIVVGDLLVSSGLGQRYPKDYPVAEVTRVFHDPGQPFALIRARPLAQMDRTRHVMLVVPDDEVIGGGSLELLPELPDTGVVNDADGEAQAAESQNIEPQATDPQATDPQATDSQTADSQPAEAVAPADAAPVDAAESEAAATPTTTQGDV</sequence>
<keyword evidence="5" id="KW-0175">Coiled coil</keyword>
<feature type="coiled-coil region" evidence="5">
    <location>
        <begin position="45"/>
        <end position="92"/>
    </location>
</feature>
<dbReference type="InterPro" id="IPR007221">
    <property type="entry name" value="MreC"/>
</dbReference>
<dbReference type="PANTHER" id="PTHR34138:SF1">
    <property type="entry name" value="CELL SHAPE-DETERMINING PROTEIN MREC"/>
    <property type="match status" value="1"/>
</dbReference>
<dbReference type="AlphaFoldDB" id="A0A1E8CNX8"/>